<evidence type="ECO:0000313" key="8">
    <source>
        <dbReference type="Proteomes" id="UP000799776"/>
    </source>
</evidence>
<dbReference type="Pfam" id="PF11715">
    <property type="entry name" value="Beta-prop_Nup120_160"/>
    <property type="match status" value="1"/>
</dbReference>
<keyword evidence="8" id="KW-1185">Reference proteome</keyword>
<evidence type="ECO:0000313" key="7">
    <source>
        <dbReference type="EMBL" id="KAF2088828.1"/>
    </source>
</evidence>
<dbReference type="GO" id="GO:0017056">
    <property type="term" value="F:structural constituent of nuclear pore"/>
    <property type="evidence" value="ECO:0007669"/>
    <property type="project" value="TreeGrafter"/>
</dbReference>
<organism evidence="7 8">
    <name type="scientific">Saccharata proteae CBS 121410</name>
    <dbReference type="NCBI Taxonomy" id="1314787"/>
    <lineage>
        <taxon>Eukaryota</taxon>
        <taxon>Fungi</taxon>
        <taxon>Dikarya</taxon>
        <taxon>Ascomycota</taxon>
        <taxon>Pezizomycotina</taxon>
        <taxon>Dothideomycetes</taxon>
        <taxon>Dothideomycetes incertae sedis</taxon>
        <taxon>Botryosphaeriales</taxon>
        <taxon>Saccharataceae</taxon>
        <taxon>Saccharata</taxon>
    </lineage>
</organism>
<evidence type="ECO:0000256" key="3">
    <source>
        <dbReference type="ARBA" id="ARBA00023242"/>
    </source>
</evidence>
<reference evidence="7" key="1">
    <citation type="journal article" date="2020" name="Stud. Mycol.">
        <title>101 Dothideomycetes genomes: a test case for predicting lifestyles and emergence of pathogens.</title>
        <authorList>
            <person name="Haridas S."/>
            <person name="Albert R."/>
            <person name="Binder M."/>
            <person name="Bloem J."/>
            <person name="Labutti K."/>
            <person name="Salamov A."/>
            <person name="Andreopoulos B."/>
            <person name="Baker S."/>
            <person name="Barry K."/>
            <person name="Bills G."/>
            <person name="Bluhm B."/>
            <person name="Cannon C."/>
            <person name="Castanera R."/>
            <person name="Culley D."/>
            <person name="Daum C."/>
            <person name="Ezra D."/>
            <person name="Gonzalez J."/>
            <person name="Henrissat B."/>
            <person name="Kuo A."/>
            <person name="Liang C."/>
            <person name="Lipzen A."/>
            <person name="Lutzoni F."/>
            <person name="Magnuson J."/>
            <person name="Mondo S."/>
            <person name="Nolan M."/>
            <person name="Ohm R."/>
            <person name="Pangilinan J."/>
            <person name="Park H.-J."/>
            <person name="Ramirez L."/>
            <person name="Alfaro M."/>
            <person name="Sun H."/>
            <person name="Tritt A."/>
            <person name="Yoshinaga Y."/>
            <person name="Zwiers L.-H."/>
            <person name="Turgeon B."/>
            <person name="Goodwin S."/>
            <person name="Spatafora J."/>
            <person name="Crous P."/>
            <person name="Grigoriev I."/>
        </authorList>
    </citation>
    <scope>NUCLEOTIDE SEQUENCE</scope>
    <source>
        <strain evidence="7">CBS 121410</strain>
    </source>
</reference>
<evidence type="ECO:0000256" key="1">
    <source>
        <dbReference type="ARBA" id="ARBA00004123"/>
    </source>
</evidence>
<dbReference type="Proteomes" id="UP000799776">
    <property type="component" value="Unassembled WGS sequence"/>
</dbReference>
<dbReference type="Pfam" id="PF21486">
    <property type="entry name" value="NUP120_helical"/>
    <property type="match status" value="1"/>
</dbReference>
<dbReference type="PANTHER" id="PTHR21286">
    <property type="entry name" value="NUCLEAR PORE COMPLEX PROTEIN NUP160"/>
    <property type="match status" value="1"/>
</dbReference>
<dbReference type="PANTHER" id="PTHR21286:SF0">
    <property type="entry name" value="NUCLEAR PORE COMPLEX PROTEIN NUP160"/>
    <property type="match status" value="1"/>
</dbReference>
<accession>A0A6A5YAU4</accession>
<evidence type="ECO:0000259" key="4">
    <source>
        <dbReference type="Pfam" id="PF11715"/>
    </source>
</evidence>
<dbReference type="GO" id="GO:0005643">
    <property type="term" value="C:nuclear pore"/>
    <property type="evidence" value="ECO:0007669"/>
    <property type="project" value="TreeGrafter"/>
</dbReference>
<dbReference type="AlphaFoldDB" id="A0A6A5YAU4"/>
<evidence type="ECO:0000259" key="5">
    <source>
        <dbReference type="Pfam" id="PF21486"/>
    </source>
</evidence>
<name>A0A6A5YAU4_9PEZI</name>
<evidence type="ECO:0000256" key="2">
    <source>
        <dbReference type="ARBA" id="ARBA00022448"/>
    </source>
</evidence>
<dbReference type="InterPro" id="IPR056548">
    <property type="entry name" value="HEAT_Nup120"/>
</dbReference>
<dbReference type="InterPro" id="IPR021717">
    <property type="entry name" value="Nucleoporin_Nup160"/>
</dbReference>
<feature type="domain" description="Nucleoporin Nup120/160 beta-propeller" evidence="4">
    <location>
        <begin position="83"/>
        <end position="599"/>
    </location>
</feature>
<dbReference type="OrthoDB" id="67716at2759"/>
<keyword evidence="2" id="KW-0813">Transport</keyword>
<feature type="domain" description="Nucleoporin Nup120 helical" evidence="5">
    <location>
        <begin position="660"/>
        <end position="787"/>
    </location>
</feature>
<dbReference type="EMBL" id="ML978715">
    <property type="protein sequence ID" value="KAF2088828.1"/>
    <property type="molecule type" value="Genomic_DNA"/>
</dbReference>
<sequence>MATTTAPYLYTEARLNLDAPYAGSTIGFTLPPHSSAPFLSRPRGQRAVVDDGYPSSNEVSFARRHLASSDASIFFRRKHPYPRSFLWRILDDRKVLEVRSVDLSIDPEHKGEAILTLLLSFPNAIRPYGVALAEPGERDALNIFVVTTANELYTLNLHKDFFIRTAATEIDVEDWCKTFVPSAFSFRYPYRLVAASAEDLWVSLHDGGLLRLTREAGDDGSSWRETFYSEGGWGSAIKTFIPFRTHRTIQFGNLELEASTAAAIHLAPTETHIWTVSLNHALKAWNLSTGRIGVQTDLLGDNDREPQKMSQYFIGASQRQLMQICVVPGAPDGDLYYVVTYSPKRHQFKFWGIRDEEDTQYGLHDMQPDLAFVPPVDELMNTTVWNMEEFCIKPGHGWRDTEIWIRVRSGPNCKVYSVKLNLLDTVDQLRETWRNHWVALDSGSLTIDGLKSSPRYPKEPDPYEALMHNKTSTEQWIEFLFYPGRFTTASLEASYNIYRRGMDQSFETLNGDSKAPLKDRLCSAVAKNVTFAKTHKGEIDHDTYEIQTNTQWHNFYAILRDLHKRRGEAVALVLDYAEGLPWVLLSDYAAPVRQCSEIEILRLNSDILTSPEPPSPSKPIFKHLQDEQSMDVAKLLNAARQFRSNLDPSLEPALDIAVASEILQDASLSVPDRMDAFEARCDLYSQVTDDDVDRLDGLMDDLGGFAALSTELFLATLGRLEEEERGFNRRLAVTGYGAKALIRGVQDTLELTSEVLLDLLVLVVFVHRELDPSDLPNFDTLEAYAELMTRLKGIAISLWLASTMRTVPPRRKRLSISNAGDSFSSMTSTTSQDPVEISTPTVTMFESLFIGDASDLQFPDIPTPARLTYWCRAWTFGMPLPENYDFISTGVMTYILKNGNLELASEFLRFLPSTAWGTYLRARYYLATGGYSYAATYFKKAAYGLADLHTGVGWFDIEQNDSHGYLSPEQRDSMSDGMHRYYQHVMLLYEKAKAYSYMADFARSALQANSIKMRMSPGGDFQTEMLSKLFNACIHTSRFSEAYNALSRQTNPILRQSNLTTLIKTTIAQSQTQLLFSLPFTTLSNDVDSILAKFCKETLNIATAPSYHKFLYSYRISRNDFRGAASILYERLQRLETSSVALNDSNNESVAQCYLLLINTLASVDPEQAWILAEQKVNDRPVKGGLFQGGPAVVKRRVLTIEDIRKEYQRELDRMAAMENGRFAFNAEADDMDVL</sequence>
<keyword evidence="3" id="KW-0539">Nucleus</keyword>
<dbReference type="Pfam" id="PF23300">
    <property type="entry name" value="HEAT_Nup120"/>
    <property type="match status" value="1"/>
</dbReference>
<comment type="subcellular location">
    <subcellularLocation>
        <location evidence="1">Nucleus</location>
    </subcellularLocation>
</comment>
<proteinExistence type="predicted"/>
<dbReference type="InterPro" id="IPR048884">
    <property type="entry name" value="Nup120_helical"/>
</dbReference>
<protein>
    <recommendedName>
        <fullName evidence="9">Nucleoporin Nup120/160</fullName>
    </recommendedName>
</protein>
<evidence type="ECO:0000259" key="6">
    <source>
        <dbReference type="Pfam" id="PF23300"/>
    </source>
</evidence>
<gene>
    <name evidence="7" type="ORF">K490DRAFT_72530</name>
</gene>
<evidence type="ECO:0008006" key="9">
    <source>
        <dbReference type="Google" id="ProtNLM"/>
    </source>
</evidence>
<feature type="domain" description="Nucleoporin nup120-like HEAT repeat" evidence="6">
    <location>
        <begin position="892"/>
        <end position="1065"/>
    </location>
</feature>
<dbReference type="InterPro" id="IPR059141">
    <property type="entry name" value="Beta-prop_Nup120_160"/>
</dbReference>